<keyword evidence="3" id="KW-1185">Reference proteome</keyword>
<evidence type="ECO:0000256" key="1">
    <source>
        <dbReference type="SAM" id="Phobius"/>
    </source>
</evidence>
<dbReference type="EMBL" id="JMTK01000002">
    <property type="protein sequence ID" value="KJZ81744.1"/>
    <property type="molecule type" value="Genomic_DNA"/>
</dbReference>
<gene>
    <name evidence="2" type="ORF">DJ66_0466</name>
</gene>
<evidence type="ECO:0000313" key="2">
    <source>
        <dbReference type="EMBL" id="KJZ81744.1"/>
    </source>
</evidence>
<protein>
    <submittedName>
        <fullName evidence="2">Uncharacterized protein</fullName>
    </submittedName>
</protein>
<sequence>MIKNFWIAVDMVVIISTIITCFFMNKQFSWWIRVLVPSLLISVMIAHIALLADK</sequence>
<feature type="transmembrane region" description="Helical" evidence="1">
    <location>
        <begin position="30"/>
        <end position="52"/>
    </location>
</feature>
<reference evidence="2 3" key="1">
    <citation type="journal article" date="2015" name="Phytopathology">
        <title>Genomes of Candidatus Liberibacter solanacearum haplotype A from New Zealand and the USA suggest significant genome plasticity in the species.</title>
        <authorList>
            <person name="Thompson S.M."/>
            <person name="Johnson C.P."/>
            <person name="Lu A.Y."/>
            <person name="Frampton R.A."/>
            <person name="Sullivan K.L."/>
            <person name="Fiers M.W."/>
            <person name="Crowhurst R.N."/>
            <person name="Pitman A.R."/>
            <person name="Scott I."/>
            <person name="Gudmestad N.C."/>
            <person name="Smith G.R."/>
        </authorList>
    </citation>
    <scope>NUCLEOTIDE SEQUENCE [LARGE SCALE GENOMIC DNA]</scope>
    <source>
        <strain evidence="2 3">LsoNZ1</strain>
    </source>
</reference>
<proteinExistence type="predicted"/>
<dbReference type="RefSeq" id="WP_156999411.1">
    <property type="nucleotide sequence ID" value="NZ_JMTK01000002.1"/>
</dbReference>
<keyword evidence="1" id="KW-0812">Transmembrane</keyword>
<organism evidence="2 3">
    <name type="scientific">Candidatus Liberibacter solanacearum</name>
    <dbReference type="NCBI Taxonomy" id="556287"/>
    <lineage>
        <taxon>Bacteria</taxon>
        <taxon>Pseudomonadati</taxon>
        <taxon>Pseudomonadota</taxon>
        <taxon>Alphaproteobacteria</taxon>
        <taxon>Hyphomicrobiales</taxon>
        <taxon>Rhizobiaceae</taxon>
        <taxon>Liberibacter</taxon>
    </lineage>
</organism>
<dbReference type="PATRIC" id="fig|556287.9.peg.489"/>
<dbReference type="AlphaFoldDB" id="A0A0F4VK44"/>
<keyword evidence="1" id="KW-1133">Transmembrane helix</keyword>
<name>A0A0F4VK44_9HYPH</name>
<dbReference type="Proteomes" id="UP000033731">
    <property type="component" value="Unassembled WGS sequence"/>
</dbReference>
<feature type="transmembrane region" description="Helical" evidence="1">
    <location>
        <begin position="6"/>
        <end position="23"/>
    </location>
</feature>
<accession>A0A0F4VK44</accession>
<evidence type="ECO:0000313" key="3">
    <source>
        <dbReference type="Proteomes" id="UP000033731"/>
    </source>
</evidence>
<comment type="caution">
    <text evidence="2">The sequence shown here is derived from an EMBL/GenBank/DDBJ whole genome shotgun (WGS) entry which is preliminary data.</text>
</comment>
<keyword evidence="1" id="KW-0472">Membrane</keyword>